<feature type="region of interest" description="Disordered" evidence="1">
    <location>
        <begin position="1"/>
        <end position="20"/>
    </location>
</feature>
<reference evidence="3 4" key="1">
    <citation type="submission" date="2018-08" db="EMBL/GenBank/DDBJ databases">
        <title>Genomic Encyclopedia of Archaeal and Bacterial Type Strains, Phase II (KMG-II): from individual species to whole genera.</title>
        <authorList>
            <person name="Goeker M."/>
        </authorList>
    </citation>
    <scope>NUCLEOTIDE SEQUENCE [LARGE SCALE GENOMIC DNA]</scope>
    <source>
        <strain evidence="3 4">DSM 45791</strain>
    </source>
</reference>
<feature type="transmembrane region" description="Helical" evidence="2">
    <location>
        <begin position="228"/>
        <end position="259"/>
    </location>
</feature>
<evidence type="ECO:0000313" key="3">
    <source>
        <dbReference type="EMBL" id="REH41266.1"/>
    </source>
</evidence>
<dbReference type="Proteomes" id="UP000256269">
    <property type="component" value="Unassembled WGS sequence"/>
</dbReference>
<proteinExistence type="predicted"/>
<sequence>MSDNTNNFQHNTASDGGTQYNAQGDQYIYEQVLHLFEDGLDALKHMLYPNAVEKFEGFLSTARDGRVDPAEEKIARAHVFAALALLSASPPAYLTPEAVQRINVHLKAAMDVSAGMPVYAQAAVLWAIVKEDYYEADGMPAPAPAASELRRHVGDLTPDEAAPLARHLAPARGGTWRALSARVRELGLEIQQETPFEETRRVEPGRAAAVKKYFTPVPDKKDQVGPAMLLFGAALAAIVGFIIGGFGIVLGLVGAFFLARPGVRGYLAYQEYLRKYAEAMPKVPDPTMDKWLAEDVDYIKKKAARRLRLNARLKQDSGDLVVPEQVVVGFPSSASGANHKIRVRRGDDGDLRANAYDVLILLLTDGLVSSYGCRLDFETGNIVYDHTQEYHYRDIVGISSVSKPMAREISEHVELIGGVTGDFSVAKLFSLSVTSGESLTVETGYSGTVQDANGNVAWAGNAHALNIIQRMVRARHAAS</sequence>
<accession>A0A3E0HB47</accession>
<gene>
    <name evidence="3" type="ORF">BCF44_112350</name>
</gene>
<keyword evidence="2" id="KW-0812">Transmembrane</keyword>
<name>A0A3E0HB47_9PSEU</name>
<organism evidence="3 4">
    <name type="scientific">Kutzneria buriramensis</name>
    <dbReference type="NCBI Taxonomy" id="1045776"/>
    <lineage>
        <taxon>Bacteria</taxon>
        <taxon>Bacillati</taxon>
        <taxon>Actinomycetota</taxon>
        <taxon>Actinomycetes</taxon>
        <taxon>Pseudonocardiales</taxon>
        <taxon>Pseudonocardiaceae</taxon>
        <taxon>Kutzneria</taxon>
    </lineage>
</organism>
<evidence type="ECO:0000313" key="4">
    <source>
        <dbReference type="Proteomes" id="UP000256269"/>
    </source>
</evidence>
<protein>
    <submittedName>
        <fullName evidence="3">Uncharacterized protein</fullName>
    </submittedName>
</protein>
<keyword evidence="4" id="KW-1185">Reference proteome</keyword>
<evidence type="ECO:0000256" key="1">
    <source>
        <dbReference type="SAM" id="MobiDB-lite"/>
    </source>
</evidence>
<dbReference type="EMBL" id="QUNO01000012">
    <property type="protein sequence ID" value="REH41266.1"/>
    <property type="molecule type" value="Genomic_DNA"/>
</dbReference>
<keyword evidence="2" id="KW-0472">Membrane</keyword>
<dbReference type="RefSeq" id="WP_116178420.1">
    <property type="nucleotide sequence ID" value="NZ_CP144375.1"/>
</dbReference>
<evidence type="ECO:0000256" key="2">
    <source>
        <dbReference type="SAM" id="Phobius"/>
    </source>
</evidence>
<comment type="caution">
    <text evidence="3">The sequence shown here is derived from an EMBL/GenBank/DDBJ whole genome shotgun (WGS) entry which is preliminary data.</text>
</comment>
<dbReference type="AlphaFoldDB" id="A0A3E0HB47"/>
<dbReference type="OrthoDB" id="4501073at2"/>
<keyword evidence="2" id="KW-1133">Transmembrane helix</keyword>